<dbReference type="InterPro" id="IPR017926">
    <property type="entry name" value="GATASE"/>
</dbReference>
<dbReference type="InterPro" id="IPR029062">
    <property type="entry name" value="Class_I_gatase-like"/>
</dbReference>
<dbReference type="PANTHER" id="PTHR42695:SF5">
    <property type="entry name" value="GLUTAMINE AMIDOTRANSFERASE YLR126C-RELATED"/>
    <property type="match status" value="1"/>
</dbReference>
<accession>A0A1F4U2K8</accession>
<dbReference type="AlphaFoldDB" id="A0A1F4U2K8"/>
<dbReference type="SUPFAM" id="SSF52317">
    <property type="entry name" value="Class I glutamine amidotransferase-like"/>
    <property type="match status" value="1"/>
</dbReference>
<dbReference type="Proteomes" id="UP000177025">
    <property type="component" value="Unassembled WGS sequence"/>
</dbReference>
<dbReference type="Pfam" id="PF00117">
    <property type="entry name" value="GATase"/>
    <property type="match status" value="1"/>
</dbReference>
<comment type="caution">
    <text evidence="2">The sequence shown here is derived from an EMBL/GenBank/DDBJ whole genome shotgun (WGS) entry which is preliminary data.</text>
</comment>
<dbReference type="PANTHER" id="PTHR42695">
    <property type="entry name" value="GLUTAMINE AMIDOTRANSFERASE YLR126C-RELATED"/>
    <property type="match status" value="1"/>
</dbReference>
<evidence type="ECO:0000313" key="3">
    <source>
        <dbReference type="Proteomes" id="UP000177025"/>
    </source>
</evidence>
<feature type="domain" description="Glutamine amidotransferase" evidence="1">
    <location>
        <begin position="4"/>
        <end position="194"/>
    </location>
</feature>
<protein>
    <recommendedName>
        <fullName evidence="1">Glutamine amidotransferase domain-containing protein</fullName>
    </recommendedName>
</protein>
<evidence type="ECO:0000313" key="2">
    <source>
        <dbReference type="EMBL" id="OGC39107.1"/>
    </source>
</evidence>
<dbReference type="PROSITE" id="PS51273">
    <property type="entry name" value="GATASE_TYPE_1"/>
    <property type="match status" value="1"/>
</dbReference>
<organism evidence="2 3">
    <name type="scientific">candidate division WOR-3 bacterium RBG_13_43_14</name>
    <dbReference type="NCBI Taxonomy" id="1802590"/>
    <lineage>
        <taxon>Bacteria</taxon>
        <taxon>Bacteria division WOR-3</taxon>
    </lineage>
</organism>
<reference evidence="2 3" key="1">
    <citation type="journal article" date="2016" name="Nat. Commun.">
        <title>Thousands of microbial genomes shed light on interconnected biogeochemical processes in an aquifer system.</title>
        <authorList>
            <person name="Anantharaman K."/>
            <person name="Brown C.T."/>
            <person name="Hug L.A."/>
            <person name="Sharon I."/>
            <person name="Castelle C.J."/>
            <person name="Probst A.J."/>
            <person name="Thomas B.C."/>
            <person name="Singh A."/>
            <person name="Wilkins M.J."/>
            <person name="Karaoz U."/>
            <person name="Brodie E.L."/>
            <person name="Williams K.H."/>
            <person name="Hubbard S.S."/>
            <person name="Banfield J.F."/>
        </authorList>
    </citation>
    <scope>NUCLEOTIDE SEQUENCE [LARGE SCALE GENOMIC DNA]</scope>
</reference>
<evidence type="ECO:0000259" key="1">
    <source>
        <dbReference type="Pfam" id="PF00117"/>
    </source>
</evidence>
<dbReference type="EMBL" id="MEUM01000151">
    <property type="protein sequence ID" value="OGC39107.1"/>
    <property type="molecule type" value="Genomic_DNA"/>
</dbReference>
<name>A0A1F4U2K8_UNCW3</name>
<proteinExistence type="predicted"/>
<gene>
    <name evidence="2" type="ORF">A2Y85_04505</name>
</gene>
<sequence length="201" mass="23187">MRTLIIDNYLQNSPEIEELYKVISEATVHTVEVHDYTSLAGADELKCYDAIVLSGSQSLLSDAGTLDYYNKEMEILRAIEKPTLGICFGHQLLAAAFGEQIRRMPHKLDGYYSVHRLTDDELFANVPEHFLVKQSHLEFVEDVPYNFIKTAESPNCVIEAMKHERLPIYGIQFHAERFNDKHPFGQVIIENFFKLATWFMK</sequence>
<dbReference type="InterPro" id="IPR044992">
    <property type="entry name" value="ChyE-like"/>
</dbReference>
<dbReference type="GO" id="GO:0005829">
    <property type="term" value="C:cytosol"/>
    <property type="evidence" value="ECO:0007669"/>
    <property type="project" value="TreeGrafter"/>
</dbReference>
<dbReference type="Gene3D" id="3.40.50.880">
    <property type="match status" value="1"/>
</dbReference>